<accession>A0A6A8AI97</accession>
<dbReference type="GO" id="GO:0051537">
    <property type="term" value="F:2 iron, 2 sulfur cluster binding"/>
    <property type="evidence" value="ECO:0007669"/>
    <property type="project" value="InterPro"/>
</dbReference>
<dbReference type="NCBIfam" id="TIGR03951">
    <property type="entry name" value="Fe_III_red_FhuF"/>
    <property type="match status" value="1"/>
</dbReference>
<keyword evidence="4" id="KW-1185">Reference proteome</keyword>
<dbReference type="Pfam" id="PF06276">
    <property type="entry name" value="FhuF"/>
    <property type="match status" value="1"/>
</dbReference>
<dbReference type="Proteomes" id="UP000435138">
    <property type="component" value="Unassembled WGS sequence"/>
</dbReference>
<organism evidence="3 4">
    <name type="scientific">Endobacterium cereale</name>
    <dbReference type="NCBI Taxonomy" id="2663029"/>
    <lineage>
        <taxon>Bacteria</taxon>
        <taxon>Pseudomonadati</taxon>
        <taxon>Pseudomonadota</taxon>
        <taxon>Alphaproteobacteria</taxon>
        <taxon>Hyphomicrobiales</taxon>
        <taxon>Rhizobiaceae</taxon>
        <taxon>Endobacterium</taxon>
    </lineage>
</organism>
<name>A0A6A8AI97_9HYPH</name>
<dbReference type="GO" id="GO:0003824">
    <property type="term" value="F:catalytic activity"/>
    <property type="evidence" value="ECO:0007669"/>
    <property type="project" value="UniProtKB-ARBA"/>
</dbReference>
<proteinExistence type="predicted"/>
<dbReference type="InterPro" id="IPR024726">
    <property type="entry name" value="FhuF_C"/>
</dbReference>
<evidence type="ECO:0000259" key="2">
    <source>
        <dbReference type="Pfam" id="PF11575"/>
    </source>
</evidence>
<dbReference type="AlphaFoldDB" id="A0A6A8AI97"/>
<dbReference type="PRINTS" id="PR01714">
    <property type="entry name" value="2FE2SRDCTASE"/>
</dbReference>
<evidence type="ECO:0000313" key="4">
    <source>
        <dbReference type="Proteomes" id="UP000435138"/>
    </source>
</evidence>
<evidence type="ECO:0000259" key="1">
    <source>
        <dbReference type="Pfam" id="PF06276"/>
    </source>
</evidence>
<sequence length="242" mass="26564">MIPELSHIFQGPFGALGETLSIDIAPTMPLGNFCSSPQLHNTLDIFARRWPERDPRVVATQWSKTYFSTLLPAVLLPCLLHDWHLPLSPQKMGIRISAAGAVSGFELPSSGGHRNAQEKASGRFDFLVADHLRPIIEMLAAATPLPAKVLWSNAGNVFENVVGRASSLLGHDHPAVREAMAIMADRRNATGRANPLFEPIRYINEGGKNMRQRRICCLRYFTPELGYCKSCPKPGPEPDGGS</sequence>
<protein>
    <submittedName>
        <fullName evidence="3">Siderophore-iron reductase FhuF</fullName>
    </submittedName>
</protein>
<gene>
    <name evidence="3" type="primary">fhuF</name>
    <name evidence="3" type="ORF">GAO09_26305</name>
</gene>
<reference evidence="3 4" key="1">
    <citation type="submission" date="2019-11" db="EMBL/GenBank/DDBJ databases">
        <title>Genome analysis of Rhizobacterium cereale a novel genus and species isolated from maize roots in North Spain.</title>
        <authorList>
            <person name="Menendez E."/>
            <person name="Flores-Felix J.D."/>
            <person name="Ramirez-Bahena M.-H."/>
            <person name="Igual J.M."/>
            <person name="Garcia-Fraile P."/>
            <person name="Peix A."/>
            <person name="Velazquez E."/>
        </authorList>
    </citation>
    <scope>NUCLEOTIDE SEQUENCE [LARGE SCALE GENOMIC DNA]</scope>
    <source>
        <strain evidence="3 4">RZME27</strain>
    </source>
</reference>
<dbReference type="InterPro" id="IPR022770">
    <property type="entry name" value="IucA/IucC-like_C"/>
</dbReference>
<dbReference type="RefSeq" id="WP_153359452.1">
    <property type="nucleotide sequence ID" value="NZ_WIXI01000051.1"/>
</dbReference>
<comment type="caution">
    <text evidence="3">The sequence shown here is derived from an EMBL/GenBank/DDBJ whole genome shotgun (WGS) entry which is preliminary data.</text>
</comment>
<dbReference type="Pfam" id="PF11575">
    <property type="entry name" value="FhuF_C"/>
    <property type="match status" value="1"/>
</dbReference>
<feature type="domain" description="Aerobactin siderophore biosynthesis IucA/IucC-like C-terminal" evidence="1">
    <location>
        <begin position="61"/>
        <end position="206"/>
    </location>
</feature>
<dbReference type="EMBL" id="WIXI01000051">
    <property type="protein sequence ID" value="MQY49547.1"/>
    <property type="molecule type" value="Genomic_DNA"/>
</dbReference>
<dbReference type="InterPro" id="IPR008090">
    <property type="entry name" value="Fe_iron_reduct"/>
</dbReference>
<feature type="domain" description="Ferric siderophore reductase C-terminal" evidence="2">
    <location>
        <begin position="213"/>
        <end position="233"/>
    </location>
</feature>
<evidence type="ECO:0000313" key="3">
    <source>
        <dbReference type="EMBL" id="MQY49547.1"/>
    </source>
</evidence>